<keyword evidence="8" id="KW-0239">DNA-directed DNA polymerase</keyword>
<proteinExistence type="inferred from homology"/>
<dbReference type="GO" id="GO:0006271">
    <property type="term" value="P:DNA strand elongation involved in DNA replication"/>
    <property type="evidence" value="ECO:0007669"/>
    <property type="project" value="TreeGrafter"/>
</dbReference>
<dbReference type="SUPFAM" id="SSF55979">
    <property type="entry name" value="DNA clamp"/>
    <property type="match status" value="3"/>
</dbReference>
<dbReference type="Gene3D" id="3.70.10.10">
    <property type="match status" value="1"/>
</dbReference>
<evidence type="ECO:0000313" key="15">
    <source>
        <dbReference type="EMBL" id="QIR16303.1"/>
    </source>
</evidence>
<comment type="subcellular location">
    <subcellularLocation>
        <location evidence="1">Cytoplasm</location>
    </subcellularLocation>
</comment>
<evidence type="ECO:0000256" key="6">
    <source>
        <dbReference type="ARBA" id="ARBA00022695"/>
    </source>
</evidence>
<reference evidence="15 16" key="1">
    <citation type="submission" date="2020-03" db="EMBL/GenBank/DDBJ databases">
        <title>Complete genome sequence of Shewanella sp.</title>
        <authorList>
            <person name="Kim Y.-S."/>
            <person name="Kim S.-J."/>
            <person name="Jung H.-K."/>
            <person name="Kim K.-H."/>
        </authorList>
    </citation>
    <scope>NUCLEOTIDE SEQUENCE [LARGE SCALE GENOMIC DNA]</scope>
    <source>
        <strain evidence="15 16">PN3F2</strain>
        <plasmid evidence="15 16">pPN3F2_1</plasmid>
    </source>
</reference>
<dbReference type="InterPro" id="IPR022634">
    <property type="entry name" value="DNA_polIII_beta_N"/>
</dbReference>
<evidence type="ECO:0000256" key="4">
    <source>
        <dbReference type="ARBA" id="ARBA00022490"/>
    </source>
</evidence>
<organism evidence="15 16">
    <name type="scientific">Shewanella aestuarii</name>
    <dbReference type="NCBI Taxonomy" id="1028752"/>
    <lineage>
        <taxon>Bacteria</taxon>
        <taxon>Pseudomonadati</taxon>
        <taxon>Pseudomonadota</taxon>
        <taxon>Gammaproteobacteria</taxon>
        <taxon>Alteromonadales</taxon>
        <taxon>Shewanellaceae</taxon>
        <taxon>Shewanella</taxon>
    </lineage>
</organism>
<comment type="similarity">
    <text evidence="2">Belongs to the beta sliding clamp family.</text>
</comment>
<dbReference type="InterPro" id="IPR022635">
    <property type="entry name" value="DNA_polIII_beta_C"/>
</dbReference>
<keyword evidence="15" id="KW-0614">Plasmid</keyword>
<dbReference type="InterPro" id="IPR001001">
    <property type="entry name" value="DNA_polIII_beta"/>
</dbReference>
<evidence type="ECO:0000256" key="11">
    <source>
        <dbReference type="ARBA" id="ARBA00033276"/>
    </source>
</evidence>
<evidence type="ECO:0000256" key="9">
    <source>
        <dbReference type="ARBA" id="ARBA00023125"/>
    </source>
</evidence>
<dbReference type="Gene3D" id="3.10.150.10">
    <property type="entry name" value="DNA Polymerase III, subunit A, domain 2"/>
    <property type="match status" value="1"/>
</dbReference>
<sequence length="367" mass="40527">MFTISLDQKTRISAICNFANGKVNPIYEQVRIEANSVEGKVMFSACNGNQYSTFTLNAEVQEDARYCVSSKRLLIVTTALAGENAKFAIKDNDLFVTSGRSRLKLQTFSASDYPNMETFDAPKCRIETTIAQLANIVSQASYCVANADVRAYLCNMNWQISENMPVRICATDGHRLSMTHEQFPVSEGAGSYLMPTSVFQSVLALKLNGNDQCVITFSSNHACIEVPNYSIMTTLGEGVYPNVDRIIPNDNSKSITVNLAEMTDLARRLHAVAQLEKNPTIRMCFKTNGQCEMQVKSANGDDFTDEIDLVDSSLTEEVIVGVNSKYLLDAITQQSGENVTMRLNLVGAIKIISDNQNLITLVMPTRI</sequence>
<keyword evidence="5 15" id="KW-0808">Transferase</keyword>
<dbReference type="Pfam" id="PF02768">
    <property type="entry name" value="DNA_pol3_beta_3"/>
    <property type="match status" value="1"/>
</dbReference>
<dbReference type="PANTHER" id="PTHR30478:SF0">
    <property type="entry name" value="BETA SLIDING CLAMP"/>
    <property type="match status" value="1"/>
</dbReference>
<dbReference type="Proteomes" id="UP000502608">
    <property type="component" value="Plasmid pPN3F2_1"/>
</dbReference>
<dbReference type="NCBIfam" id="TIGR00663">
    <property type="entry name" value="dnan"/>
    <property type="match status" value="1"/>
</dbReference>
<dbReference type="GO" id="GO:0005737">
    <property type="term" value="C:cytoplasm"/>
    <property type="evidence" value="ECO:0007669"/>
    <property type="project" value="UniProtKB-SubCell"/>
</dbReference>
<dbReference type="AlphaFoldDB" id="A0A6G9QQB3"/>
<dbReference type="EMBL" id="CP050314">
    <property type="protein sequence ID" value="QIR16303.1"/>
    <property type="molecule type" value="Genomic_DNA"/>
</dbReference>
<accession>A0A6G9QQB3</accession>
<dbReference type="InterPro" id="IPR022637">
    <property type="entry name" value="DNA_polIII_beta_cen"/>
</dbReference>
<dbReference type="Pfam" id="PF02767">
    <property type="entry name" value="DNA_pol3_beta_2"/>
    <property type="match status" value="1"/>
</dbReference>
<evidence type="ECO:0000256" key="8">
    <source>
        <dbReference type="ARBA" id="ARBA00022932"/>
    </source>
</evidence>
<dbReference type="GO" id="GO:0009360">
    <property type="term" value="C:DNA polymerase III complex"/>
    <property type="evidence" value="ECO:0007669"/>
    <property type="project" value="InterPro"/>
</dbReference>
<evidence type="ECO:0000313" key="16">
    <source>
        <dbReference type="Proteomes" id="UP000502608"/>
    </source>
</evidence>
<name>A0A6G9QQB3_9GAMM</name>
<evidence type="ECO:0000256" key="10">
    <source>
        <dbReference type="ARBA" id="ARBA00030988"/>
    </source>
</evidence>
<evidence type="ECO:0000259" key="14">
    <source>
        <dbReference type="Pfam" id="PF02768"/>
    </source>
</evidence>
<evidence type="ECO:0000256" key="7">
    <source>
        <dbReference type="ARBA" id="ARBA00022705"/>
    </source>
</evidence>
<dbReference type="GO" id="GO:0003887">
    <property type="term" value="F:DNA-directed DNA polymerase activity"/>
    <property type="evidence" value="ECO:0007669"/>
    <property type="project" value="UniProtKB-KW"/>
</dbReference>
<feature type="domain" description="DNA polymerase III beta sliding clamp C-terminal" evidence="14">
    <location>
        <begin position="245"/>
        <end position="364"/>
    </location>
</feature>
<keyword evidence="7" id="KW-0235">DNA replication</keyword>
<feature type="domain" description="DNA polymerase III beta sliding clamp N-terminal" evidence="12">
    <location>
        <begin position="22"/>
        <end position="116"/>
    </location>
</feature>
<evidence type="ECO:0000256" key="3">
    <source>
        <dbReference type="ARBA" id="ARBA00021035"/>
    </source>
</evidence>
<keyword evidence="4" id="KW-0963">Cytoplasm</keyword>
<dbReference type="GO" id="GO:0003677">
    <property type="term" value="F:DNA binding"/>
    <property type="evidence" value="ECO:0007669"/>
    <property type="project" value="UniProtKB-KW"/>
</dbReference>
<dbReference type="RefSeq" id="WP_167680152.1">
    <property type="nucleotide sequence ID" value="NZ_CP050314.1"/>
</dbReference>
<evidence type="ECO:0000256" key="5">
    <source>
        <dbReference type="ARBA" id="ARBA00022679"/>
    </source>
</evidence>
<dbReference type="GO" id="GO:0008408">
    <property type="term" value="F:3'-5' exonuclease activity"/>
    <property type="evidence" value="ECO:0007669"/>
    <property type="project" value="InterPro"/>
</dbReference>
<dbReference type="CDD" id="cd00140">
    <property type="entry name" value="beta_clamp"/>
    <property type="match status" value="1"/>
</dbReference>
<feature type="domain" description="DNA polymerase III beta sliding clamp central" evidence="13">
    <location>
        <begin position="131"/>
        <end position="242"/>
    </location>
</feature>
<keyword evidence="6 15" id="KW-0548">Nucleotidyltransferase</keyword>
<evidence type="ECO:0000256" key="1">
    <source>
        <dbReference type="ARBA" id="ARBA00004496"/>
    </source>
</evidence>
<evidence type="ECO:0000256" key="2">
    <source>
        <dbReference type="ARBA" id="ARBA00010752"/>
    </source>
</evidence>
<gene>
    <name evidence="15" type="primary">dnaN</name>
    <name evidence="15" type="ORF">HBH39_17610</name>
</gene>
<evidence type="ECO:0000259" key="12">
    <source>
        <dbReference type="Pfam" id="PF00712"/>
    </source>
</evidence>
<geneLocation type="plasmid" evidence="15 16">
    <name>pPN3F2_1</name>
</geneLocation>
<evidence type="ECO:0000259" key="13">
    <source>
        <dbReference type="Pfam" id="PF02767"/>
    </source>
</evidence>
<dbReference type="SMART" id="SM00480">
    <property type="entry name" value="POL3Bc"/>
    <property type="match status" value="1"/>
</dbReference>
<keyword evidence="9" id="KW-0238">DNA-binding</keyword>
<protein>
    <recommendedName>
        <fullName evidence="3">Beta sliding clamp</fullName>
    </recommendedName>
    <alternativeName>
        <fullName evidence="11">Beta-clamp processivity factor</fullName>
    </alternativeName>
    <alternativeName>
        <fullName evidence="10">DNA polymerase III beta sliding clamp subunit</fullName>
    </alternativeName>
</protein>
<dbReference type="Pfam" id="PF00712">
    <property type="entry name" value="DNA_pol3_beta"/>
    <property type="match status" value="1"/>
</dbReference>
<dbReference type="PANTHER" id="PTHR30478">
    <property type="entry name" value="DNA POLYMERASE III SUBUNIT BETA"/>
    <property type="match status" value="1"/>
</dbReference>
<dbReference type="KEGG" id="saes:HBH39_17610"/>
<keyword evidence="16" id="KW-1185">Reference proteome</keyword>
<dbReference type="InterPro" id="IPR046938">
    <property type="entry name" value="DNA_clamp_sf"/>
</dbReference>